<dbReference type="InterPro" id="IPR053139">
    <property type="entry name" value="Surface_bspA-like"/>
</dbReference>
<protein>
    <recommendedName>
        <fullName evidence="4">Surface antigen BspA-like</fullName>
    </recommendedName>
</protein>
<keyword evidence="1" id="KW-0472">Membrane</keyword>
<comment type="caution">
    <text evidence="2">The sequence shown here is derived from an EMBL/GenBank/DDBJ whole genome shotgun (WGS) entry which is preliminary data.</text>
</comment>
<dbReference type="Pfam" id="PF13306">
    <property type="entry name" value="LRR_5"/>
    <property type="match status" value="2"/>
</dbReference>
<keyword evidence="3" id="KW-1185">Reference proteome</keyword>
<proteinExistence type="predicted"/>
<evidence type="ECO:0008006" key="4">
    <source>
        <dbReference type="Google" id="ProtNLM"/>
    </source>
</evidence>
<sequence length="710" mass="76982">MLAFLLFFFRLSRSDENNSSVAINGIDYILDQTTKTATIKSEQVCPTTQKTLTIPSKVSHQSSEYTVTKIDERAFFGCNNYIGDLVIPSSVTEIGGEAFSKCTGFNGKLEIHAAVNIHASIFSGCTGWQKEVIIGDEVTGIEVRAFDGLLLAGNRVTIGSGCQKVGSMSFFNCKLAGDLTIPKSVTILGNQFIGKTTGIQKLTIDATLEVLTAGAMTNIQGIQELIIGPNVQSLGEYCFANMDYLPKIDIGTSVQQIYRGAFVNSVWKQPLAIPQSVTFLDIEAFANSTWVGETAIIDAAVDEIETSVFSNIKLINCRDVYINNAKAIGPRAFDTLFTDGNETSVHLGSSITTVGSMAFHGNVLNTINLPTTLITTGSFPFSQVDITNMNIAGEFKDDYFEGGTKIENLVYDGTSITKGMFNDFKVNVSSFVLGSKVTTIESEAFTDCRSFANIIIPHTVTNIKPSAFKNCLIRGQIVFNATVKAIETSWFEGSLFTEIVFANSNIQEIASHAFMNSNLLGEVFIPSFIKKIGVEAFKDSRGIGSLYLNSSGIRIESNAFFGCSQLKRIRYCGSQELLLEAPSEGNESAPSLPAFDLSIIDTIEVTTIYPGLNVFGIPATLIPCDMCGMSVGAECLVMPTMTPTATYNKDIPVVAIASGVSVAVVIVIVIIIFVMCRFNKKVREAREQSRHSVDAKTLKNNQELMASFEV</sequence>
<dbReference type="EMBL" id="MLAK01000571">
    <property type="protein sequence ID" value="OHT12073.1"/>
    <property type="molecule type" value="Genomic_DNA"/>
</dbReference>
<organism evidence="2 3">
    <name type="scientific">Tritrichomonas foetus</name>
    <dbReference type="NCBI Taxonomy" id="1144522"/>
    <lineage>
        <taxon>Eukaryota</taxon>
        <taxon>Metamonada</taxon>
        <taxon>Parabasalia</taxon>
        <taxon>Tritrichomonadida</taxon>
        <taxon>Tritrichomonadidae</taxon>
        <taxon>Tritrichomonas</taxon>
    </lineage>
</organism>
<feature type="transmembrane region" description="Helical" evidence="1">
    <location>
        <begin position="651"/>
        <end position="676"/>
    </location>
</feature>
<accession>A0A1J4KL98</accession>
<dbReference type="RefSeq" id="XP_068365209.1">
    <property type="nucleotide sequence ID" value="XM_068491452.1"/>
</dbReference>
<reference evidence="2" key="1">
    <citation type="submission" date="2016-10" db="EMBL/GenBank/DDBJ databases">
        <authorList>
            <person name="Benchimol M."/>
            <person name="Almeida L.G."/>
            <person name="Vasconcelos A.T."/>
            <person name="Perreira-Neves A."/>
            <person name="Rosa I.A."/>
            <person name="Tasca T."/>
            <person name="Bogo M.R."/>
            <person name="de Souza W."/>
        </authorList>
    </citation>
    <scope>NUCLEOTIDE SEQUENCE [LARGE SCALE GENOMIC DNA]</scope>
    <source>
        <strain evidence="2">K</strain>
    </source>
</reference>
<evidence type="ECO:0000256" key="1">
    <source>
        <dbReference type="SAM" id="Phobius"/>
    </source>
</evidence>
<dbReference type="Gene3D" id="3.80.10.10">
    <property type="entry name" value="Ribonuclease Inhibitor"/>
    <property type="match status" value="4"/>
</dbReference>
<keyword evidence="1" id="KW-0812">Transmembrane</keyword>
<dbReference type="PANTHER" id="PTHR45661">
    <property type="entry name" value="SURFACE ANTIGEN"/>
    <property type="match status" value="1"/>
</dbReference>
<evidence type="ECO:0000313" key="3">
    <source>
        <dbReference type="Proteomes" id="UP000179807"/>
    </source>
</evidence>
<dbReference type="Proteomes" id="UP000179807">
    <property type="component" value="Unassembled WGS sequence"/>
</dbReference>
<dbReference type="PANTHER" id="PTHR45661:SF3">
    <property type="entry name" value="IG-LIKE DOMAIN-CONTAINING PROTEIN"/>
    <property type="match status" value="1"/>
</dbReference>
<dbReference type="OrthoDB" id="10264456at2759"/>
<evidence type="ECO:0000313" key="2">
    <source>
        <dbReference type="EMBL" id="OHT12073.1"/>
    </source>
</evidence>
<dbReference type="InterPro" id="IPR032675">
    <property type="entry name" value="LRR_dom_sf"/>
</dbReference>
<dbReference type="AlphaFoldDB" id="A0A1J4KL98"/>
<dbReference type="InterPro" id="IPR026906">
    <property type="entry name" value="LRR_5"/>
</dbReference>
<name>A0A1J4KL98_9EUKA</name>
<dbReference type="GeneID" id="94826156"/>
<keyword evidence="1" id="KW-1133">Transmembrane helix</keyword>
<dbReference type="SUPFAM" id="SSF52058">
    <property type="entry name" value="L domain-like"/>
    <property type="match status" value="1"/>
</dbReference>
<dbReference type="VEuPathDB" id="TrichDB:TRFO_03680"/>
<gene>
    <name evidence="2" type="ORF">TRFO_03680</name>
</gene>